<dbReference type="AlphaFoldDB" id="A0A845PY77"/>
<dbReference type="InterPro" id="IPR015947">
    <property type="entry name" value="PUA-like_sf"/>
</dbReference>
<organism evidence="3 4">
    <name type="scientific">Elizabethkingia argenteiflava</name>
    <dbReference type="NCBI Taxonomy" id="2681556"/>
    <lineage>
        <taxon>Bacteria</taxon>
        <taxon>Pseudomonadati</taxon>
        <taxon>Bacteroidota</taxon>
        <taxon>Flavobacteriia</taxon>
        <taxon>Flavobacteriales</taxon>
        <taxon>Weeksellaceae</taxon>
        <taxon>Elizabethkingia</taxon>
    </lineage>
</organism>
<dbReference type="CDD" id="cd21132">
    <property type="entry name" value="EVE-like"/>
    <property type="match status" value="1"/>
</dbReference>
<dbReference type="InterPro" id="IPR022996">
    <property type="entry name" value="UPF0310"/>
</dbReference>
<gene>
    <name evidence="3" type="ORF">GNY06_06475</name>
</gene>
<feature type="domain" description="EVE" evidence="2">
    <location>
        <begin position="3"/>
        <end position="133"/>
    </location>
</feature>
<keyword evidence="4" id="KW-1185">Reference proteome</keyword>
<proteinExistence type="inferred from homology"/>
<dbReference type="InterPro" id="IPR002740">
    <property type="entry name" value="EVE_domain"/>
</dbReference>
<comment type="similarity">
    <text evidence="1">Belongs to the UPF0310 family.</text>
</comment>
<name>A0A845PY77_9FLAO</name>
<dbReference type="HAMAP" id="MF_00771">
    <property type="entry name" value="UPF0310"/>
    <property type="match status" value="1"/>
</dbReference>
<dbReference type="RefSeq" id="WP_166519317.1">
    <property type="nucleotide sequence ID" value="NZ_JAAABJ010000492.1"/>
</dbReference>
<dbReference type="Pfam" id="PF01878">
    <property type="entry name" value="EVE"/>
    <property type="match status" value="1"/>
</dbReference>
<dbReference type="Gene3D" id="3.10.590.10">
    <property type="entry name" value="ph1033 like domains"/>
    <property type="match status" value="1"/>
</dbReference>
<evidence type="ECO:0000256" key="1">
    <source>
        <dbReference type="HAMAP-Rule" id="MF_00771"/>
    </source>
</evidence>
<dbReference type="NCBIfam" id="NF002616">
    <property type="entry name" value="PRK02268.1-2"/>
    <property type="match status" value="1"/>
</dbReference>
<evidence type="ECO:0000313" key="4">
    <source>
        <dbReference type="Proteomes" id="UP000553459"/>
    </source>
</evidence>
<dbReference type="SUPFAM" id="SSF88697">
    <property type="entry name" value="PUA domain-like"/>
    <property type="match status" value="1"/>
</dbReference>
<evidence type="ECO:0000259" key="2">
    <source>
        <dbReference type="Pfam" id="PF01878"/>
    </source>
</evidence>
<reference evidence="3 4" key="1">
    <citation type="submission" date="2019-11" db="EMBL/GenBank/DDBJ databases">
        <title>Characterization of Elizabethkingia argenteiflava sp. nov., isolated from inner surface of Soybean Pods.</title>
        <authorList>
            <person name="Mo S."/>
        </authorList>
    </citation>
    <scope>NUCLEOTIDE SEQUENCE [LARGE SCALE GENOMIC DNA]</scope>
    <source>
        <strain evidence="3 4">YB22</strain>
    </source>
</reference>
<comment type="caution">
    <text evidence="3">The sequence shown here is derived from an EMBL/GenBank/DDBJ whole genome shotgun (WGS) entry which is preliminary data.</text>
</comment>
<sequence length="144" mass="16987">MRKYWCGVASTEHIQIGSKEGFCQLCHGKKKPLERMNIGDWIIYYSPVYQSKSKEKCQKFTAIGEITGEEVYSFEMFPGFIPYRRDVKYYPCLDVSIYDLLDQLDLTKGTSNWGYKFRFGHFELSEHDFRLISSYMLGEEILQL</sequence>
<protein>
    <recommendedName>
        <fullName evidence="1">UPF0310 protein GNY06_06475</fullName>
    </recommendedName>
</protein>
<dbReference type="Proteomes" id="UP000553459">
    <property type="component" value="Unassembled WGS sequence"/>
</dbReference>
<accession>A0A845PY77</accession>
<evidence type="ECO:0000313" key="3">
    <source>
        <dbReference type="EMBL" id="NAW51030.1"/>
    </source>
</evidence>
<dbReference type="EMBL" id="JAAABJ010000492">
    <property type="protein sequence ID" value="NAW51030.1"/>
    <property type="molecule type" value="Genomic_DNA"/>
</dbReference>